<keyword evidence="4" id="KW-1185">Reference proteome</keyword>
<feature type="compositionally biased region" description="Polar residues" evidence="2">
    <location>
        <begin position="287"/>
        <end position="309"/>
    </location>
</feature>
<evidence type="ECO:0000256" key="2">
    <source>
        <dbReference type="SAM" id="MobiDB-lite"/>
    </source>
</evidence>
<feature type="compositionally biased region" description="Basic and acidic residues" evidence="2">
    <location>
        <begin position="274"/>
        <end position="286"/>
    </location>
</feature>
<evidence type="ECO:0000256" key="1">
    <source>
        <dbReference type="PROSITE-ProRule" id="PRU00047"/>
    </source>
</evidence>
<proteinExistence type="predicted"/>
<keyword evidence="1" id="KW-0863">Zinc-finger</keyword>
<dbReference type="AlphaFoldDB" id="A0A6J1QVS6"/>
<dbReference type="PROSITE" id="PS50158">
    <property type="entry name" value="ZF_CCHC"/>
    <property type="match status" value="1"/>
</dbReference>
<dbReference type="Proteomes" id="UP000504618">
    <property type="component" value="Unplaced"/>
</dbReference>
<dbReference type="InterPro" id="IPR036875">
    <property type="entry name" value="Znf_CCHC_sf"/>
</dbReference>
<evidence type="ECO:0000313" key="5">
    <source>
        <dbReference type="RefSeq" id="XP_024885983.1"/>
    </source>
</evidence>
<dbReference type="RefSeq" id="XP_024885983.1">
    <property type="nucleotide sequence ID" value="XM_025030215.1"/>
</dbReference>
<name>A0A6J1QVS6_9HYME</name>
<feature type="compositionally biased region" description="Polar residues" evidence="2">
    <location>
        <begin position="328"/>
        <end position="349"/>
    </location>
</feature>
<feature type="region of interest" description="Disordered" evidence="2">
    <location>
        <begin position="265"/>
        <end position="370"/>
    </location>
</feature>
<protein>
    <submittedName>
        <fullName evidence="5">Uncharacterized protein LOC112463701</fullName>
    </submittedName>
</protein>
<keyword evidence="1" id="KW-0479">Metal-binding</keyword>
<feature type="compositionally biased region" description="Basic and acidic residues" evidence="2">
    <location>
        <begin position="361"/>
        <end position="370"/>
    </location>
</feature>
<dbReference type="SUPFAM" id="SSF57756">
    <property type="entry name" value="Retrovirus zinc finger-like domains"/>
    <property type="match status" value="1"/>
</dbReference>
<reference evidence="5" key="1">
    <citation type="submission" date="2025-08" db="UniProtKB">
        <authorList>
            <consortium name="RefSeq"/>
        </authorList>
    </citation>
    <scope>IDENTIFICATION</scope>
    <source>
        <tissue evidence="5">Whole body</tissue>
    </source>
</reference>
<feature type="non-terminal residue" evidence="5">
    <location>
        <position position="1"/>
    </location>
</feature>
<keyword evidence="1" id="KW-0862">Zinc</keyword>
<dbReference type="InterPro" id="IPR001878">
    <property type="entry name" value="Znf_CCHC"/>
</dbReference>
<evidence type="ECO:0000313" key="4">
    <source>
        <dbReference type="Proteomes" id="UP000504618"/>
    </source>
</evidence>
<dbReference type="GO" id="GO:0003676">
    <property type="term" value="F:nucleic acid binding"/>
    <property type="evidence" value="ECO:0007669"/>
    <property type="project" value="InterPro"/>
</dbReference>
<dbReference type="GeneID" id="112463701"/>
<feature type="compositionally biased region" description="Low complexity" evidence="2">
    <location>
        <begin position="310"/>
        <end position="320"/>
    </location>
</feature>
<dbReference type="SMART" id="SM00343">
    <property type="entry name" value="ZnF_C2HC"/>
    <property type="match status" value="2"/>
</dbReference>
<dbReference type="GO" id="GO:0008270">
    <property type="term" value="F:zinc ion binding"/>
    <property type="evidence" value="ECO:0007669"/>
    <property type="project" value="UniProtKB-KW"/>
</dbReference>
<sequence>IEVVNKNNSTKRDYKLGPQVKFEHFYEFFKSELRTNDLLYVIDEKIAPPKETNDQIKEKHLHSVRDILINQIDQTYHSKILSIQDPKQILNVLKEFKRCETNLTSVSIRRQLYSMEYKVNESAMKFWNWFEELIRSYENIPDSTPLSDEEKRDAFYNAILPVFPEVQTLDFMLKNQTGKGLTYNGLKSFIVEAEANRANAITSKKTVSAFSAARSKRWLNERCYECDDYGHLQKDCPRKGRGLKKCYECNKFGTHKAADCMQRLNKSGQGCGGKRRDENRRYDQRLHSNNKQSFKPQSQRNQFRNYNKQRGTFNRNNRGRTNGDKSLNKWNKTNPNGGNQRQQSQTGANTVPKANFASQANDKENMEKGD</sequence>
<dbReference type="OrthoDB" id="7696379at2759"/>
<accession>A0A6J1QVS6</accession>
<organism evidence="4 5">
    <name type="scientific">Temnothorax curvispinosus</name>
    <dbReference type="NCBI Taxonomy" id="300111"/>
    <lineage>
        <taxon>Eukaryota</taxon>
        <taxon>Metazoa</taxon>
        <taxon>Ecdysozoa</taxon>
        <taxon>Arthropoda</taxon>
        <taxon>Hexapoda</taxon>
        <taxon>Insecta</taxon>
        <taxon>Pterygota</taxon>
        <taxon>Neoptera</taxon>
        <taxon>Endopterygota</taxon>
        <taxon>Hymenoptera</taxon>
        <taxon>Apocrita</taxon>
        <taxon>Aculeata</taxon>
        <taxon>Formicoidea</taxon>
        <taxon>Formicidae</taxon>
        <taxon>Myrmicinae</taxon>
        <taxon>Temnothorax</taxon>
    </lineage>
</organism>
<dbReference type="Gene3D" id="4.10.60.10">
    <property type="entry name" value="Zinc finger, CCHC-type"/>
    <property type="match status" value="1"/>
</dbReference>
<gene>
    <name evidence="5" type="primary">LOC112463701</name>
</gene>
<feature type="domain" description="CCHC-type" evidence="3">
    <location>
        <begin position="222"/>
        <end position="238"/>
    </location>
</feature>
<evidence type="ECO:0000259" key="3">
    <source>
        <dbReference type="PROSITE" id="PS50158"/>
    </source>
</evidence>